<comment type="caution">
    <text evidence="1">The sequence shown here is derived from an EMBL/GenBank/DDBJ whole genome shotgun (WGS) entry which is preliminary data.</text>
</comment>
<accession>A0ACB9RRQ7</accession>
<organism evidence="1 2">
    <name type="scientific">Melastoma candidum</name>
    <dbReference type="NCBI Taxonomy" id="119954"/>
    <lineage>
        <taxon>Eukaryota</taxon>
        <taxon>Viridiplantae</taxon>
        <taxon>Streptophyta</taxon>
        <taxon>Embryophyta</taxon>
        <taxon>Tracheophyta</taxon>
        <taxon>Spermatophyta</taxon>
        <taxon>Magnoliopsida</taxon>
        <taxon>eudicotyledons</taxon>
        <taxon>Gunneridae</taxon>
        <taxon>Pentapetalae</taxon>
        <taxon>rosids</taxon>
        <taxon>malvids</taxon>
        <taxon>Myrtales</taxon>
        <taxon>Melastomataceae</taxon>
        <taxon>Melastomatoideae</taxon>
        <taxon>Melastomateae</taxon>
        <taxon>Melastoma</taxon>
    </lineage>
</organism>
<evidence type="ECO:0000313" key="1">
    <source>
        <dbReference type="EMBL" id="KAI4381519.1"/>
    </source>
</evidence>
<name>A0ACB9RRQ7_9MYRT</name>
<protein>
    <submittedName>
        <fullName evidence="1">Uncharacterized protein</fullName>
    </submittedName>
</protein>
<evidence type="ECO:0000313" key="2">
    <source>
        <dbReference type="Proteomes" id="UP001057402"/>
    </source>
</evidence>
<reference evidence="2" key="1">
    <citation type="journal article" date="2023" name="Front. Plant Sci.">
        <title>Chromosomal-level genome assembly of Melastoma candidum provides insights into trichome evolution.</title>
        <authorList>
            <person name="Zhong Y."/>
            <person name="Wu W."/>
            <person name="Sun C."/>
            <person name="Zou P."/>
            <person name="Liu Y."/>
            <person name="Dai S."/>
            <person name="Zhou R."/>
        </authorList>
    </citation>
    <scope>NUCLEOTIDE SEQUENCE [LARGE SCALE GENOMIC DNA]</scope>
</reference>
<dbReference type="Proteomes" id="UP001057402">
    <property type="component" value="Chromosome 3"/>
</dbReference>
<gene>
    <name evidence="1" type="ORF">MLD38_007584</name>
</gene>
<sequence length="138" mass="15708">MRPGSVFIQVVPLGTDWAAGTCYVELVNKSWLKYMGYVIHPKESSLYKEHERNNPVLADPNGVMNKWWEYKRNVVLDLRRAQEEAGLSISAVPIPREPDGVVPVPACQQHGERYRASCKIHVTPFPLFCIGFIHTRGF</sequence>
<dbReference type="EMBL" id="CM042882">
    <property type="protein sequence ID" value="KAI4381519.1"/>
    <property type="molecule type" value="Genomic_DNA"/>
</dbReference>
<keyword evidence="2" id="KW-1185">Reference proteome</keyword>
<proteinExistence type="predicted"/>